<sequence length="236" mass="27732">MSWSYKRLRINGRYLNNLWFADDVIIFAETPKVLEEILREFESKCKEAGLEMNRQNCKIMTNGEHKPIGLGGTLLEYVEDFIYLGQVMSFKNNQDMVIEQRINKSWKKFWSLKFIMKSDPCLKLKSKRFNTATLPTLTYGSQTWSLPKAQVNKRKVTKKKRAIERSMLKISKKDRIRIIEIQDRTGVEDVITKIKKNGHELDISADYQMIDGLKQLQSGSRWTKEGKRETKKEMAR</sequence>
<dbReference type="PANTHER" id="PTHR47027">
    <property type="entry name" value="REVERSE TRANSCRIPTASE DOMAIN-CONTAINING PROTEIN"/>
    <property type="match status" value="1"/>
</dbReference>
<dbReference type="SUPFAM" id="SSF56672">
    <property type="entry name" value="DNA/RNA polymerases"/>
    <property type="match status" value="1"/>
</dbReference>
<dbReference type="Pfam" id="PF00078">
    <property type="entry name" value="RVT_1"/>
    <property type="match status" value="1"/>
</dbReference>
<name>A0AAV1KF13_9NEOP</name>
<evidence type="ECO:0000259" key="1">
    <source>
        <dbReference type="Pfam" id="PF00078"/>
    </source>
</evidence>
<evidence type="ECO:0000313" key="3">
    <source>
        <dbReference type="Proteomes" id="UP001314205"/>
    </source>
</evidence>
<dbReference type="PANTHER" id="PTHR47027:SF20">
    <property type="entry name" value="REVERSE TRANSCRIPTASE-LIKE PROTEIN WITH RNA-DIRECTED DNA POLYMERASE DOMAIN"/>
    <property type="match status" value="1"/>
</dbReference>
<keyword evidence="3" id="KW-1185">Reference proteome</keyword>
<evidence type="ECO:0000313" key="2">
    <source>
        <dbReference type="EMBL" id="CAK1581415.1"/>
    </source>
</evidence>
<dbReference type="GO" id="GO:0071897">
    <property type="term" value="P:DNA biosynthetic process"/>
    <property type="evidence" value="ECO:0007669"/>
    <property type="project" value="UniProtKB-ARBA"/>
</dbReference>
<gene>
    <name evidence="2" type="ORF">PARMNEM_LOCUS3086</name>
</gene>
<dbReference type="InterPro" id="IPR000477">
    <property type="entry name" value="RT_dom"/>
</dbReference>
<dbReference type="Proteomes" id="UP001314205">
    <property type="component" value="Unassembled WGS sequence"/>
</dbReference>
<dbReference type="AlphaFoldDB" id="A0AAV1KF13"/>
<proteinExistence type="predicted"/>
<dbReference type="InterPro" id="IPR043502">
    <property type="entry name" value="DNA/RNA_pol_sf"/>
</dbReference>
<comment type="caution">
    <text evidence="2">The sequence shown here is derived from an EMBL/GenBank/DDBJ whole genome shotgun (WGS) entry which is preliminary data.</text>
</comment>
<reference evidence="2 3" key="1">
    <citation type="submission" date="2023-11" db="EMBL/GenBank/DDBJ databases">
        <authorList>
            <person name="Hedman E."/>
            <person name="Englund M."/>
            <person name="Stromberg M."/>
            <person name="Nyberg Akerstrom W."/>
            <person name="Nylinder S."/>
            <person name="Jareborg N."/>
            <person name="Kallberg Y."/>
            <person name="Kronander E."/>
        </authorList>
    </citation>
    <scope>NUCLEOTIDE SEQUENCE [LARGE SCALE GENOMIC DNA]</scope>
</reference>
<protein>
    <recommendedName>
        <fullName evidence="1">Reverse transcriptase domain-containing protein</fullName>
    </recommendedName>
</protein>
<organism evidence="2 3">
    <name type="scientific">Parnassius mnemosyne</name>
    <name type="common">clouded apollo</name>
    <dbReference type="NCBI Taxonomy" id="213953"/>
    <lineage>
        <taxon>Eukaryota</taxon>
        <taxon>Metazoa</taxon>
        <taxon>Ecdysozoa</taxon>
        <taxon>Arthropoda</taxon>
        <taxon>Hexapoda</taxon>
        <taxon>Insecta</taxon>
        <taxon>Pterygota</taxon>
        <taxon>Neoptera</taxon>
        <taxon>Endopterygota</taxon>
        <taxon>Lepidoptera</taxon>
        <taxon>Glossata</taxon>
        <taxon>Ditrysia</taxon>
        <taxon>Papilionoidea</taxon>
        <taxon>Papilionidae</taxon>
        <taxon>Parnassiinae</taxon>
        <taxon>Parnassini</taxon>
        <taxon>Parnassius</taxon>
        <taxon>Driopa</taxon>
    </lineage>
</organism>
<dbReference type="EMBL" id="CAVLGL010000035">
    <property type="protein sequence ID" value="CAK1581415.1"/>
    <property type="molecule type" value="Genomic_DNA"/>
</dbReference>
<accession>A0AAV1KF13</accession>
<feature type="domain" description="Reverse transcriptase" evidence="1">
    <location>
        <begin position="18"/>
        <end position="85"/>
    </location>
</feature>